<dbReference type="Gene3D" id="3.10.180.10">
    <property type="entry name" value="2,3-Dihydroxybiphenyl 1,2-Dioxygenase, domain 1"/>
    <property type="match status" value="1"/>
</dbReference>
<dbReference type="PANTHER" id="PTHR36503:SF2">
    <property type="entry name" value="BLR2408 PROTEIN"/>
    <property type="match status" value="1"/>
</dbReference>
<evidence type="ECO:0000259" key="1">
    <source>
        <dbReference type="PROSITE" id="PS51819"/>
    </source>
</evidence>
<sequence>MSPTLFVNLPVTNLAAATEFYRGLGFSLDGRFTDENAASVIVSDTIMVMLLTEESFARFTDKQIINSNTHIEVITSLGLASRAEVDALADRAYAMGAIAPKDPTDEGFLYLRTFQDPDGHAWEVCYLDESAIPEGALPAGTDPASE</sequence>
<name>A0A543HYE4_9MICO</name>
<dbReference type="Proteomes" id="UP000318331">
    <property type="component" value="Unassembled WGS sequence"/>
</dbReference>
<dbReference type="InterPro" id="IPR029068">
    <property type="entry name" value="Glyas_Bleomycin-R_OHBP_Dase"/>
</dbReference>
<proteinExistence type="predicted"/>
<dbReference type="RefSeq" id="WP_141917273.1">
    <property type="nucleotide sequence ID" value="NZ_BAAAYS010000021.1"/>
</dbReference>
<dbReference type="InterPro" id="IPR037523">
    <property type="entry name" value="VOC_core"/>
</dbReference>
<dbReference type="Pfam" id="PF00903">
    <property type="entry name" value="Glyoxalase"/>
    <property type="match status" value="1"/>
</dbReference>
<dbReference type="PROSITE" id="PS51819">
    <property type="entry name" value="VOC"/>
    <property type="match status" value="1"/>
</dbReference>
<feature type="domain" description="VOC" evidence="1">
    <location>
        <begin position="3"/>
        <end position="127"/>
    </location>
</feature>
<comment type="caution">
    <text evidence="2">The sequence shown here is derived from an EMBL/GenBank/DDBJ whole genome shotgun (WGS) entry which is preliminary data.</text>
</comment>
<dbReference type="SUPFAM" id="SSF54593">
    <property type="entry name" value="Glyoxalase/Bleomycin resistance protein/Dihydroxybiphenyl dioxygenase"/>
    <property type="match status" value="1"/>
</dbReference>
<reference evidence="2 3" key="1">
    <citation type="submission" date="2019-06" db="EMBL/GenBank/DDBJ databases">
        <title>Sequencing the genomes of 1000 actinobacteria strains.</title>
        <authorList>
            <person name="Klenk H.-P."/>
        </authorList>
    </citation>
    <scope>NUCLEOTIDE SEQUENCE [LARGE SCALE GENOMIC DNA]</scope>
    <source>
        <strain evidence="2 3">DSM 18031</strain>
    </source>
</reference>
<evidence type="ECO:0000313" key="3">
    <source>
        <dbReference type="Proteomes" id="UP000318331"/>
    </source>
</evidence>
<evidence type="ECO:0000313" key="2">
    <source>
        <dbReference type="EMBL" id="TQM63265.1"/>
    </source>
</evidence>
<keyword evidence="3" id="KW-1185">Reference proteome</keyword>
<dbReference type="PANTHER" id="PTHR36503">
    <property type="entry name" value="BLR2520 PROTEIN"/>
    <property type="match status" value="1"/>
</dbReference>
<dbReference type="InterPro" id="IPR004360">
    <property type="entry name" value="Glyas_Fos-R_dOase_dom"/>
</dbReference>
<organism evidence="2 3">
    <name type="scientific">Klugiella xanthotipulae</name>
    <dbReference type="NCBI Taxonomy" id="244735"/>
    <lineage>
        <taxon>Bacteria</taxon>
        <taxon>Bacillati</taxon>
        <taxon>Actinomycetota</taxon>
        <taxon>Actinomycetes</taxon>
        <taxon>Micrococcales</taxon>
        <taxon>Microbacteriaceae</taxon>
        <taxon>Klugiella</taxon>
    </lineage>
</organism>
<dbReference type="OrthoDB" id="4265398at2"/>
<dbReference type="AlphaFoldDB" id="A0A543HYE4"/>
<protein>
    <recommendedName>
        <fullName evidence="1">VOC domain-containing protein</fullName>
    </recommendedName>
</protein>
<gene>
    <name evidence="2" type="ORF">FB466_1522</name>
</gene>
<accession>A0A543HYE4</accession>
<dbReference type="EMBL" id="VFPN01000002">
    <property type="protein sequence ID" value="TQM63265.1"/>
    <property type="molecule type" value="Genomic_DNA"/>
</dbReference>